<dbReference type="InterPro" id="IPR016182">
    <property type="entry name" value="Cu_amine_oxidase_N-reg"/>
</dbReference>
<feature type="region of interest" description="Disordered" evidence="10">
    <location>
        <begin position="811"/>
        <end position="830"/>
    </location>
</feature>
<feature type="transmembrane region" description="Helical" evidence="11">
    <location>
        <begin position="28"/>
        <end position="46"/>
    </location>
</feature>
<dbReference type="Pfam" id="PF01179">
    <property type="entry name" value="Cu_amine_oxid"/>
    <property type="match status" value="1"/>
</dbReference>
<organism evidence="14 15">
    <name type="scientific">Microthyrium microscopicum</name>
    <dbReference type="NCBI Taxonomy" id="703497"/>
    <lineage>
        <taxon>Eukaryota</taxon>
        <taxon>Fungi</taxon>
        <taxon>Dikarya</taxon>
        <taxon>Ascomycota</taxon>
        <taxon>Pezizomycotina</taxon>
        <taxon>Dothideomycetes</taxon>
        <taxon>Dothideomycetes incertae sedis</taxon>
        <taxon>Microthyriales</taxon>
        <taxon>Microthyriaceae</taxon>
        <taxon>Microthyrium</taxon>
    </lineage>
</organism>
<feature type="modified residue" description="2',4',5'-topaquinone" evidence="8">
    <location>
        <position position="510"/>
    </location>
</feature>
<dbReference type="EC" id="1.4.3.-" evidence="9"/>
<comment type="cofactor">
    <cofactor evidence="9">
        <name>Cu cation</name>
        <dbReference type="ChEBI" id="CHEBI:23378"/>
    </cofactor>
    <text evidence="9">Contains 1 topaquinone per subunit.</text>
</comment>
<accession>A0A6A6UAW3</accession>
<dbReference type="PROSITE" id="PS01164">
    <property type="entry name" value="COPPER_AMINE_OXID_1"/>
    <property type="match status" value="1"/>
</dbReference>
<dbReference type="GO" id="GO:0005507">
    <property type="term" value="F:copper ion binding"/>
    <property type="evidence" value="ECO:0007669"/>
    <property type="project" value="InterPro"/>
</dbReference>
<dbReference type="SUPFAM" id="SSF49998">
    <property type="entry name" value="Amine oxidase catalytic domain"/>
    <property type="match status" value="1"/>
</dbReference>
<keyword evidence="5 9" id="KW-0560">Oxidoreductase</keyword>
<feature type="domain" description="DUF1965" evidence="13">
    <location>
        <begin position="278"/>
        <end position="340"/>
    </location>
</feature>
<dbReference type="EMBL" id="MU004236">
    <property type="protein sequence ID" value="KAF2668453.1"/>
    <property type="molecule type" value="Genomic_DNA"/>
</dbReference>
<sequence length="830" mass="93473">MPKLHPGDHPNAAWRTRWPLYIARLPPFPLFVTIFLTVTVLFFSFMPHNYRKLPTLHNPSTPISSTPSAAVTSHGDKQNPGRIRTVSAPRANVWRELGRSEVDDVVDFVKGGNRAAGVPKTAGVVFVERLMPNKTDVLPFLADAVEQSEVGSYARVVMLQNKEWGKDLGGISEWMVGPLPVGERTTMQPLSYCYNSGRNHIRRPVPDIIALYEWFNSIVNGQLKDLMQDLLGETPDYTQMTETPGLMGLSHPSLEENLIVGWITVQALGSIRIVDAFSLLPQGMYAKLEVSGFDVSKWNIANWYYDGVLYNSTNTFYNAWKDGRVRKSMRNADGDWTAAEPTEEGIEGRERYAPMLVQPYGPRVEIDEAEKYVKWMGWEFYLTFSQVAALSVFDIRFRGERIMYELGMQEAMAHYAGGNPSSSGQLFFDTMFGFGLNAFELVPGYDCPAYATFLPVTIYREGKYITKKNVICVFEAVSDHALQRHTSPSKVTVSRNSYLVVRSVSSVGNYDYTTSYLFYLDGSVEVKIHASGYIFTDYLAIDSVRHDLATRGETQLFEYGYRIHDVVASSMHTHILNFKADLDIAGTANTLYKVDVEPITRKYEWEDEARNTMHLVHTPQLTEAGLDWPRNSQGLYVVLNNASTNAWGEKRGYKIVPGTGMGTPPHLAMANSTAAGRAADWALHDLFVLRQHDSELKSVSEWNGWERDDPLLSFGKMVNGESTSQEDLVVYFNLGVHHLSNSADVPNTLMHWSGTSVMFVPHNYHDRDPSRESAQGMRIKMGKNKVEEVTYYGARYDKDVFIHKEDIEPEMDKYSPPGSGISALSHNATF</sequence>
<dbReference type="PRINTS" id="PR00766">
    <property type="entry name" value="CUDAOXIDASE"/>
</dbReference>
<comment type="cofactor">
    <cofactor evidence="1">
        <name>Cu cation</name>
        <dbReference type="ChEBI" id="CHEBI:23378"/>
    </cofactor>
</comment>
<dbReference type="AlphaFoldDB" id="A0A6A6UAW3"/>
<dbReference type="GO" id="GO:0009308">
    <property type="term" value="P:amine metabolic process"/>
    <property type="evidence" value="ECO:0007669"/>
    <property type="project" value="UniProtKB-UniRule"/>
</dbReference>
<dbReference type="GO" id="GO:0048038">
    <property type="term" value="F:quinone binding"/>
    <property type="evidence" value="ECO:0007669"/>
    <property type="project" value="InterPro"/>
</dbReference>
<evidence type="ECO:0000256" key="4">
    <source>
        <dbReference type="ARBA" id="ARBA00022772"/>
    </source>
</evidence>
<evidence type="ECO:0000256" key="11">
    <source>
        <dbReference type="SAM" id="Phobius"/>
    </source>
</evidence>
<dbReference type="InterPro" id="IPR036460">
    <property type="entry name" value="Cu_amine_oxidase_C_sf"/>
</dbReference>
<keyword evidence="3 9" id="KW-0479">Metal-binding</keyword>
<evidence type="ECO:0000256" key="7">
    <source>
        <dbReference type="PIRSR" id="PIRSR600269-50"/>
    </source>
</evidence>
<dbReference type="GO" id="GO:0005886">
    <property type="term" value="C:plasma membrane"/>
    <property type="evidence" value="ECO:0007669"/>
    <property type="project" value="TreeGrafter"/>
</dbReference>
<dbReference type="PANTHER" id="PTHR10638:SF20">
    <property type="entry name" value="AMINE OXIDASE"/>
    <property type="match status" value="1"/>
</dbReference>
<dbReference type="InterPro" id="IPR015328">
    <property type="entry name" value="DUF1965"/>
</dbReference>
<evidence type="ECO:0000313" key="14">
    <source>
        <dbReference type="EMBL" id="KAF2668453.1"/>
    </source>
</evidence>
<evidence type="ECO:0000259" key="13">
    <source>
        <dbReference type="Pfam" id="PF09248"/>
    </source>
</evidence>
<keyword evidence="15" id="KW-1185">Reference proteome</keyword>
<dbReference type="PANTHER" id="PTHR10638">
    <property type="entry name" value="COPPER AMINE OXIDASE"/>
    <property type="match status" value="1"/>
</dbReference>
<gene>
    <name evidence="14" type="ORF">BT63DRAFT_425770</name>
</gene>
<evidence type="ECO:0000256" key="2">
    <source>
        <dbReference type="ARBA" id="ARBA00007983"/>
    </source>
</evidence>
<dbReference type="Proteomes" id="UP000799302">
    <property type="component" value="Unassembled WGS sequence"/>
</dbReference>
<evidence type="ECO:0000256" key="9">
    <source>
        <dbReference type="RuleBase" id="RU000672"/>
    </source>
</evidence>
<comment type="PTM">
    <text evidence="8 9">Topaquinone (TPQ) is generated by copper-dependent autoxidation of a specific tyrosyl residue.</text>
</comment>
<dbReference type="Gene3D" id="3.10.450.40">
    <property type="match status" value="2"/>
</dbReference>
<feature type="compositionally biased region" description="Low complexity" evidence="10">
    <location>
        <begin position="61"/>
        <end position="73"/>
    </location>
</feature>
<comment type="similarity">
    <text evidence="2 9">Belongs to the copper/topaquinone oxidase family.</text>
</comment>
<feature type="active site" description="Proton acceptor" evidence="7">
    <location>
        <position position="429"/>
    </location>
</feature>
<keyword evidence="11" id="KW-0812">Transmembrane</keyword>
<reference evidence="14" key="1">
    <citation type="journal article" date="2020" name="Stud. Mycol.">
        <title>101 Dothideomycetes genomes: a test case for predicting lifestyles and emergence of pathogens.</title>
        <authorList>
            <person name="Haridas S."/>
            <person name="Albert R."/>
            <person name="Binder M."/>
            <person name="Bloem J."/>
            <person name="Labutti K."/>
            <person name="Salamov A."/>
            <person name="Andreopoulos B."/>
            <person name="Baker S."/>
            <person name="Barry K."/>
            <person name="Bills G."/>
            <person name="Bluhm B."/>
            <person name="Cannon C."/>
            <person name="Castanera R."/>
            <person name="Culley D."/>
            <person name="Daum C."/>
            <person name="Ezra D."/>
            <person name="Gonzalez J."/>
            <person name="Henrissat B."/>
            <person name="Kuo A."/>
            <person name="Liang C."/>
            <person name="Lipzen A."/>
            <person name="Lutzoni F."/>
            <person name="Magnuson J."/>
            <person name="Mondo S."/>
            <person name="Nolan M."/>
            <person name="Ohm R."/>
            <person name="Pangilinan J."/>
            <person name="Park H.-J."/>
            <person name="Ramirez L."/>
            <person name="Alfaro M."/>
            <person name="Sun H."/>
            <person name="Tritt A."/>
            <person name="Yoshinaga Y."/>
            <person name="Zwiers L.-H."/>
            <person name="Turgeon B."/>
            <person name="Goodwin S."/>
            <person name="Spatafora J."/>
            <person name="Crous P."/>
            <person name="Grigoriev I."/>
        </authorList>
    </citation>
    <scope>NUCLEOTIDE SEQUENCE</scope>
    <source>
        <strain evidence="14">CBS 115976</strain>
    </source>
</reference>
<feature type="active site" description="Schiff-base intermediate with substrate; via topaquinone" evidence="7">
    <location>
        <position position="510"/>
    </location>
</feature>
<keyword evidence="4 7" id="KW-0801">TPQ</keyword>
<evidence type="ECO:0000256" key="5">
    <source>
        <dbReference type="ARBA" id="ARBA00023002"/>
    </source>
</evidence>
<proteinExistence type="inferred from homology"/>
<dbReference type="Gene3D" id="2.70.98.20">
    <property type="entry name" value="Copper amine oxidase, catalytic domain"/>
    <property type="match status" value="1"/>
</dbReference>
<evidence type="ECO:0000313" key="15">
    <source>
        <dbReference type="Proteomes" id="UP000799302"/>
    </source>
</evidence>
<dbReference type="OrthoDB" id="3341590at2759"/>
<protein>
    <recommendedName>
        <fullName evidence="9">Amine oxidase</fullName>
        <ecNumber evidence="9">1.4.3.-</ecNumber>
    </recommendedName>
</protein>
<evidence type="ECO:0000256" key="8">
    <source>
        <dbReference type="PIRSR" id="PIRSR600269-51"/>
    </source>
</evidence>
<keyword evidence="11" id="KW-0472">Membrane</keyword>
<keyword evidence="11" id="KW-1133">Transmembrane helix</keyword>
<evidence type="ECO:0000256" key="10">
    <source>
        <dbReference type="SAM" id="MobiDB-lite"/>
    </source>
</evidence>
<evidence type="ECO:0000259" key="12">
    <source>
        <dbReference type="Pfam" id="PF01179"/>
    </source>
</evidence>
<dbReference type="SUPFAM" id="SSF54416">
    <property type="entry name" value="Amine oxidase N-terminal region"/>
    <property type="match status" value="2"/>
</dbReference>
<evidence type="ECO:0000256" key="6">
    <source>
        <dbReference type="ARBA" id="ARBA00023008"/>
    </source>
</evidence>
<dbReference type="InterPro" id="IPR000269">
    <property type="entry name" value="Cu_amine_oxidase"/>
</dbReference>
<dbReference type="GO" id="GO:0008131">
    <property type="term" value="F:primary methylamine oxidase activity"/>
    <property type="evidence" value="ECO:0007669"/>
    <property type="project" value="InterPro"/>
</dbReference>
<evidence type="ECO:0000256" key="3">
    <source>
        <dbReference type="ARBA" id="ARBA00022723"/>
    </source>
</evidence>
<dbReference type="InterPro" id="IPR049948">
    <property type="entry name" value="Cu_Am_ox_TPQ-bd"/>
</dbReference>
<evidence type="ECO:0000256" key="1">
    <source>
        <dbReference type="ARBA" id="ARBA00001935"/>
    </source>
</evidence>
<feature type="region of interest" description="Disordered" evidence="10">
    <location>
        <begin position="61"/>
        <end position="83"/>
    </location>
</feature>
<dbReference type="InterPro" id="IPR015798">
    <property type="entry name" value="Cu_amine_oxidase_C"/>
</dbReference>
<keyword evidence="6 9" id="KW-0186">Copper</keyword>
<name>A0A6A6UAW3_9PEZI</name>
<dbReference type="Pfam" id="PF09248">
    <property type="entry name" value="DUF1965"/>
    <property type="match status" value="1"/>
</dbReference>
<feature type="domain" description="Copper amine oxidase catalytic" evidence="12">
    <location>
        <begin position="356"/>
        <end position="770"/>
    </location>
</feature>